<keyword evidence="1" id="KW-0732">Signal</keyword>
<evidence type="ECO:0000256" key="1">
    <source>
        <dbReference type="SAM" id="SignalP"/>
    </source>
</evidence>
<keyword evidence="3" id="KW-1185">Reference proteome</keyword>
<evidence type="ECO:0000313" key="3">
    <source>
        <dbReference type="Proteomes" id="UP001056035"/>
    </source>
</evidence>
<dbReference type="Gene3D" id="3.40.50.1820">
    <property type="entry name" value="alpha/beta hydrolase"/>
    <property type="match status" value="1"/>
</dbReference>
<dbReference type="InterPro" id="IPR029058">
    <property type="entry name" value="AB_hydrolase_fold"/>
</dbReference>
<sequence length="453" mass="48129">MKRSLPVALLTAMAVCAAPAVAHAERIVTLPGFRAPGTPAKYDKVQVVQEGPSTARNVLVLSPGTSGGAGYFVPDARDLVKALPGWQVWLVERRENLLEDHSMLDRAMAGQVSGKALFDYYLGWIGDASITDHFRPPTTEQTTFARRWGLNVAIEDLHRVVTAARKGGRRVVLGGHSLGGSITTAYATWDFRGRAGAKDLAGLVLIDGGSGGGAMTVSAAKKTLADIDHGSPFLDLAGNTIVWSAGAFSAVGSTLALKEPDQPSILQQWPLFPADLKPPVLATNRAGFGYALDSRTGPANLALVQAHIGHLAATGDPRGWVDDGYATVDRAARALNGIRGSDGTAWFHPRRLSLDAGAIAGGVANPTQSLLGVHATHGADVHLPIYAISTSLGAERVVRAARALARRSHVSAKDVKIVDDTRKYSHCDPLFDDARTNDFLKTVEPFLRRIGRR</sequence>
<dbReference type="Proteomes" id="UP001056035">
    <property type="component" value="Chromosome"/>
</dbReference>
<evidence type="ECO:0000313" key="2">
    <source>
        <dbReference type="EMBL" id="UTI65190.1"/>
    </source>
</evidence>
<feature type="chain" id="PRO_5047154642" description="Alpha/beta fold hydrolase" evidence="1">
    <location>
        <begin position="25"/>
        <end position="453"/>
    </location>
</feature>
<feature type="signal peptide" evidence="1">
    <location>
        <begin position="1"/>
        <end position="24"/>
    </location>
</feature>
<organism evidence="2 3">
    <name type="scientific">Paraconexibacter antarcticus</name>
    <dbReference type="NCBI Taxonomy" id="2949664"/>
    <lineage>
        <taxon>Bacteria</taxon>
        <taxon>Bacillati</taxon>
        <taxon>Actinomycetota</taxon>
        <taxon>Thermoleophilia</taxon>
        <taxon>Solirubrobacterales</taxon>
        <taxon>Paraconexibacteraceae</taxon>
        <taxon>Paraconexibacter</taxon>
    </lineage>
</organism>
<dbReference type="RefSeq" id="WP_254571877.1">
    <property type="nucleotide sequence ID" value="NZ_CP098502.1"/>
</dbReference>
<accession>A0ABY5DX14</accession>
<evidence type="ECO:0008006" key="4">
    <source>
        <dbReference type="Google" id="ProtNLM"/>
    </source>
</evidence>
<dbReference type="EMBL" id="CP098502">
    <property type="protein sequence ID" value="UTI65190.1"/>
    <property type="molecule type" value="Genomic_DNA"/>
</dbReference>
<proteinExistence type="predicted"/>
<gene>
    <name evidence="2" type="ORF">NBH00_03030</name>
</gene>
<protein>
    <recommendedName>
        <fullName evidence="4">Alpha/beta fold hydrolase</fullName>
    </recommendedName>
</protein>
<name>A0ABY5DX14_9ACTN</name>
<dbReference type="SUPFAM" id="SSF53474">
    <property type="entry name" value="alpha/beta-Hydrolases"/>
    <property type="match status" value="1"/>
</dbReference>
<reference evidence="2 3" key="1">
    <citation type="submission" date="2022-06" db="EMBL/GenBank/DDBJ databases">
        <title>Paraconexibacter antarcticus.</title>
        <authorList>
            <person name="Kim C.S."/>
        </authorList>
    </citation>
    <scope>NUCLEOTIDE SEQUENCE [LARGE SCALE GENOMIC DNA]</scope>
    <source>
        <strain evidence="2 3">02-257</strain>
    </source>
</reference>